<dbReference type="PANTHER" id="PTHR13833">
    <property type="match status" value="1"/>
</dbReference>
<gene>
    <name evidence="2" type="ORF">H8744_08220</name>
</gene>
<dbReference type="InterPro" id="IPR014756">
    <property type="entry name" value="Ig_E-set"/>
</dbReference>
<dbReference type="Gene3D" id="2.120.10.30">
    <property type="entry name" value="TolB, C-terminal domain"/>
    <property type="match status" value="1"/>
</dbReference>
<dbReference type="InterPro" id="IPR013783">
    <property type="entry name" value="Ig-like_fold"/>
</dbReference>
<proteinExistence type="predicted"/>
<dbReference type="Pfam" id="PF01833">
    <property type="entry name" value="TIG"/>
    <property type="match status" value="1"/>
</dbReference>
<dbReference type="AlphaFoldDB" id="A0A926IPY1"/>
<keyword evidence="3" id="KW-1185">Reference proteome</keyword>
<evidence type="ECO:0000313" key="2">
    <source>
        <dbReference type="EMBL" id="MBC8593236.1"/>
    </source>
</evidence>
<dbReference type="SMART" id="SM00429">
    <property type="entry name" value="IPT"/>
    <property type="match status" value="1"/>
</dbReference>
<sequence length="443" mass="50301">MAICYSCTEESAIKTGEVIAYDPSKPVEITDFTPKKGSASTRLYILGSNFGTDVSQISITIGGEKAKVVGSDGGSIYCIVPPRSSEGTIELTVSSGDNKTTVVADEKFQYEHKTVVSTLCGYVSPTGEYEVKDGPFDDCGFEGPQWFSFDPKNNRHLYLVEYYSNVRLIDLEKKEVSTVMTRGQGHWDRPRTITWTLGGDTMIIANEKGGEHTVANSIAYRRELFKKPYPLMYTNEKCTTSATHPVNGELYYNAFLTGDMYRYDWKTGLSEKLFTIQDREWEYNVVFHPTGNYAYIIVVNRNYILKTEYDWVNHRLKNPTLFCGEVGQSGWVDGTGNSARFNIPQQGTFVKNEEYAGREDEYDFYVADVFNHCIRKITPEGRVTTFAGRGSRSMNNDVWGFIDGDLREEARFHEPNGIIFDEVTRTFYIGDLKNHRIRMIAIE</sequence>
<protein>
    <submittedName>
        <fullName evidence="2">IPT/TIG domain-containing protein</fullName>
    </submittedName>
</protein>
<dbReference type="CDD" id="cd00603">
    <property type="entry name" value="IPT_PCSR"/>
    <property type="match status" value="1"/>
</dbReference>
<reference evidence="2" key="1">
    <citation type="submission" date="2020-08" db="EMBL/GenBank/DDBJ databases">
        <title>Genome public.</title>
        <authorList>
            <person name="Liu C."/>
            <person name="Sun Q."/>
        </authorList>
    </citation>
    <scope>NUCLEOTIDE SEQUENCE</scope>
    <source>
        <strain evidence="2">N12</strain>
    </source>
</reference>
<name>A0A926IPY1_9BACT</name>
<dbReference type="InterPro" id="IPR002909">
    <property type="entry name" value="IPT_dom"/>
</dbReference>
<dbReference type="InterPro" id="IPR011042">
    <property type="entry name" value="6-blade_b-propeller_TolB-like"/>
</dbReference>
<accession>A0A926IPY1</accession>
<evidence type="ECO:0000313" key="3">
    <source>
        <dbReference type="Proteomes" id="UP000651085"/>
    </source>
</evidence>
<evidence type="ECO:0000259" key="1">
    <source>
        <dbReference type="SMART" id="SM00429"/>
    </source>
</evidence>
<dbReference type="Gene3D" id="2.60.40.10">
    <property type="entry name" value="Immunoglobulins"/>
    <property type="match status" value="1"/>
</dbReference>
<dbReference type="Proteomes" id="UP000651085">
    <property type="component" value="Unassembled WGS sequence"/>
</dbReference>
<comment type="caution">
    <text evidence="2">The sequence shown here is derived from an EMBL/GenBank/DDBJ whole genome shotgun (WGS) entry which is preliminary data.</text>
</comment>
<dbReference type="SUPFAM" id="SSF75011">
    <property type="entry name" value="3-carboxy-cis,cis-mucoante lactonizing enzyme"/>
    <property type="match status" value="1"/>
</dbReference>
<organism evidence="2 3">
    <name type="scientific">Jilunia laotingensis</name>
    <dbReference type="NCBI Taxonomy" id="2763675"/>
    <lineage>
        <taxon>Bacteria</taxon>
        <taxon>Pseudomonadati</taxon>
        <taxon>Bacteroidota</taxon>
        <taxon>Bacteroidia</taxon>
        <taxon>Bacteroidales</taxon>
        <taxon>Bacteroidaceae</taxon>
        <taxon>Jilunia</taxon>
    </lineage>
</organism>
<dbReference type="SUPFAM" id="SSF81296">
    <property type="entry name" value="E set domains"/>
    <property type="match status" value="1"/>
</dbReference>
<dbReference type="EMBL" id="JACRTF010000001">
    <property type="protein sequence ID" value="MBC8593236.1"/>
    <property type="molecule type" value="Genomic_DNA"/>
</dbReference>
<dbReference type="PANTHER" id="PTHR13833:SF71">
    <property type="entry name" value="NHL DOMAIN-CONTAINING PROTEIN"/>
    <property type="match status" value="1"/>
</dbReference>
<feature type="domain" description="IPT/TIG" evidence="1">
    <location>
        <begin position="26"/>
        <end position="111"/>
    </location>
</feature>